<evidence type="ECO:0000256" key="3">
    <source>
        <dbReference type="ARBA" id="ARBA00012485"/>
    </source>
</evidence>
<keyword evidence="8" id="KW-0436">Ligase</keyword>
<dbReference type="GO" id="GO:0005737">
    <property type="term" value="C:cytoplasm"/>
    <property type="evidence" value="ECO:0007669"/>
    <property type="project" value="TreeGrafter"/>
</dbReference>
<keyword evidence="9" id="KW-1185">Reference proteome</keyword>
<dbReference type="InterPro" id="IPR035983">
    <property type="entry name" value="Hect_E3_ubiquitin_ligase"/>
</dbReference>
<keyword evidence="4" id="KW-0808">Transferase</keyword>
<dbReference type="Gene3D" id="3.30.2160.10">
    <property type="entry name" value="Hect, E3 ligase catalytic domain"/>
    <property type="match status" value="1"/>
</dbReference>
<name>A0A836CIZ9_9STRA</name>
<organism evidence="8 9">
    <name type="scientific">Tribonema minus</name>
    <dbReference type="NCBI Taxonomy" id="303371"/>
    <lineage>
        <taxon>Eukaryota</taxon>
        <taxon>Sar</taxon>
        <taxon>Stramenopiles</taxon>
        <taxon>Ochrophyta</taxon>
        <taxon>PX clade</taxon>
        <taxon>Xanthophyceae</taxon>
        <taxon>Tribonematales</taxon>
        <taxon>Tribonemataceae</taxon>
        <taxon>Tribonema</taxon>
    </lineage>
</organism>
<evidence type="ECO:0000256" key="5">
    <source>
        <dbReference type="ARBA" id="ARBA00022786"/>
    </source>
</evidence>
<dbReference type="OrthoDB" id="8068875at2759"/>
<comment type="caution">
    <text evidence="8">The sequence shown here is derived from an EMBL/GenBank/DDBJ whole genome shotgun (WGS) entry which is preliminary data.</text>
</comment>
<dbReference type="Gene3D" id="3.30.2410.10">
    <property type="entry name" value="Hect, E3 ligase catalytic domain"/>
    <property type="match status" value="1"/>
</dbReference>
<proteinExistence type="predicted"/>
<dbReference type="Gene3D" id="3.90.1750.10">
    <property type="entry name" value="Hect, E3 ligase catalytic domains"/>
    <property type="match status" value="1"/>
</dbReference>
<sequence>MEVSRAALLESSARAFAAMDTAQLRRPLRIRFIGESAIDAGGVGREWFELVANALFEPALGLFAHAQTDHMTYTINPATAAGLAPFAAAARAFGTLQGAYRFAGRFLGKAMLEEKSLPVHLSRPLYKHLLGVPVTHRDLKFVDRKLAENLQWLRGHQNVEVLSLDFTTVEESGHAAKGRERYQVVELKPGGRDILVTDANKHEFCEISTKFKLLDRISPQLAAMLSGFYEVIPPGLLVVFDPQELELLLCGLDAIDVDDWAAHTALLGTLRPTHRLVRWFWDVVREFDQPTRARLLQFVTGTSRVPLGGFRELQGVDGEVRLFTLAALPAPAYGEGAYPVAHTCFNRLDLPPYGDRETLRAKLAEVIELELRTGFGKE</sequence>
<protein>
    <recommendedName>
        <fullName evidence="3">HECT-type E3 ubiquitin transferase</fullName>
        <ecNumber evidence="3">2.3.2.26</ecNumber>
    </recommendedName>
</protein>
<gene>
    <name evidence="8" type="ORF">JKP88DRAFT_260221</name>
</gene>
<dbReference type="Proteomes" id="UP000664859">
    <property type="component" value="Unassembled WGS sequence"/>
</dbReference>
<dbReference type="PANTHER" id="PTHR11254">
    <property type="entry name" value="HECT DOMAIN UBIQUITIN-PROTEIN LIGASE"/>
    <property type="match status" value="1"/>
</dbReference>
<dbReference type="CDD" id="cd00078">
    <property type="entry name" value="HECTc"/>
    <property type="match status" value="1"/>
</dbReference>
<dbReference type="EC" id="2.3.2.26" evidence="3"/>
<evidence type="ECO:0000256" key="6">
    <source>
        <dbReference type="PROSITE-ProRule" id="PRU00104"/>
    </source>
</evidence>
<dbReference type="Pfam" id="PF00632">
    <property type="entry name" value="HECT"/>
    <property type="match status" value="1"/>
</dbReference>
<evidence type="ECO:0000313" key="9">
    <source>
        <dbReference type="Proteomes" id="UP000664859"/>
    </source>
</evidence>
<evidence type="ECO:0000313" key="8">
    <source>
        <dbReference type="EMBL" id="KAG5187827.1"/>
    </source>
</evidence>
<evidence type="ECO:0000256" key="1">
    <source>
        <dbReference type="ARBA" id="ARBA00000885"/>
    </source>
</evidence>
<dbReference type="GO" id="GO:0016567">
    <property type="term" value="P:protein ubiquitination"/>
    <property type="evidence" value="ECO:0007669"/>
    <property type="project" value="TreeGrafter"/>
</dbReference>
<feature type="active site" description="Glycyl thioester intermediate" evidence="6">
    <location>
        <position position="344"/>
    </location>
</feature>
<evidence type="ECO:0000259" key="7">
    <source>
        <dbReference type="PROSITE" id="PS50237"/>
    </source>
</evidence>
<evidence type="ECO:0000256" key="2">
    <source>
        <dbReference type="ARBA" id="ARBA00004906"/>
    </source>
</evidence>
<feature type="domain" description="HECT" evidence="7">
    <location>
        <begin position="20"/>
        <end position="378"/>
    </location>
</feature>
<accession>A0A836CIZ9</accession>
<dbReference type="SMART" id="SM00119">
    <property type="entry name" value="HECTc"/>
    <property type="match status" value="1"/>
</dbReference>
<reference evidence="8" key="1">
    <citation type="submission" date="2021-02" db="EMBL/GenBank/DDBJ databases">
        <title>First Annotated Genome of the Yellow-green Alga Tribonema minus.</title>
        <authorList>
            <person name="Mahan K.M."/>
        </authorList>
    </citation>
    <scope>NUCLEOTIDE SEQUENCE</scope>
    <source>
        <strain evidence="8">UTEX B ZZ1240</strain>
    </source>
</reference>
<dbReference type="GO" id="GO:0016874">
    <property type="term" value="F:ligase activity"/>
    <property type="evidence" value="ECO:0007669"/>
    <property type="project" value="UniProtKB-KW"/>
</dbReference>
<evidence type="ECO:0000256" key="4">
    <source>
        <dbReference type="ARBA" id="ARBA00022679"/>
    </source>
</evidence>
<dbReference type="GO" id="GO:0006511">
    <property type="term" value="P:ubiquitin-dependent protein catabolic process"/>
    <property type="evidence" value="ECO:0007669"/>
    <property type="project" value="TreeGrafter"/>
</dbReference>
<dbReference type="InterPro" id="IPR000569">
    <property type="entry name" value="HECT_dom"/>
</dbReference>
<dbReference type="PROSITE" id="PS50237">
    <property type="entry name" value="HECT"/>
    <property type="match status" value="1"/>
</dbReference>
<dbReference type="PANTHER" id="PTHR11254:SF440">
    <property type="entry name" value="E3 UBIQUITIN-PROTEIN LIGASE NEDD-4"/>
    <property type="match status" value="1"/>
</dbReference>
<dbReference type="FunFam" id="3.30.2410.10:FF:000009">
    <property type="entry name" value="Probable E3 ubiquitin-protein ligase HECTD2"/>
    <property type="match status" value="1"/>
</dbReference>
<comment type="pathway">
    <text evidence="2">Protein modification; protein ubiquitination.</text>
</comment>
<dbReference type="GO" id="GO:0061630">
    <property type="term" value="F:ubiquitin protein ligase activity"/>
    <property type="evidence" value="ECO:0007669"/>
    <property type="project" value="UniProtKB-EC"/>
</dbReference>
<dbReference type="InterPro" id="IPR050409">
    <property type="entry name" value="E3_ubiq-protein_ligase"/>
</dbReference>
<dbReference type="SUPFAM" id="SSF56204">
    <property type="entry name" value="Hect, E3 ligase catalytic domain"/>
    <property type="match status" value="1"/>
</dbReference>
<comment type="catalytic activity">
    <reaction evidence="1">
        <text>S-ubiquitinyl-[E2 ubiquitin-conjugating enzyme]-L-cysteine + [acceptor protein]-L-lysine = [E2 ubiquitin-conjugating enzyme]-L-cysteine + N(6)-ubiquitinyl-[acceptor protein]-L-lysine.</text>
        <dbReference type="EC" id="2.3.2.26"/>
    </reaction>
</comment>
<keyword evidence="5 6" id="KW-0833">Ubl conjugation pathway</keyword>
<dbReference type="EMBL" id="JAFCMP010000081">
    <property type="protein sequence ID" value="KAG5187827.1"/>
    <property type="molecule type" value="Genomic_DNA"/>
</dbReference>
<dbReference type="AlphaFoldDB" id="A0A836CIZ9"/>